<dbReference type="Gene3D" id="3.10.105.10">
    <property type="entry name" value="Dipeptide-binding Protein, Domain 3"/>
    <property type="match status" value="1"/>
</dbReference>
<comment type="subcellular location">
    <subcellularLocation>
        <location evidence="1">Periplasm</location>
    </subcellularLocation>
</comment>
<sequence>MLKRILHRYAPAPAGRSRNAAAILLAGIALSPLPALAQQQAPMLDEGVASGELPPVAERLPKNPLVVQPLESVGKYGGVWRMGLRGGDDNGMIAKTVAYEGLVRWDHSWEKVIPNLAVSWEISDDATEYTFKLREGLKWSDGHPLTSEDIAFAVEMFNNPEYPANSNWIDVQSNPASVEVIDEITFKFVFEKPNGTLMDTLASINGTQVLTIPKHYCGQFYPGTNPDAAKMATDAGFQNWSFLMEDKCAWGWETSRWTNPELPTISPWIVKEPLSGDAARIIWERNPYYWKVDTEGNQLPYIDRLNMRVSQSLEELTLLALNGEIDFQDRHIATNANQAVFFDGQDKGDYRLGKVVQSTSSSLVLQLNLNHDDPVKRALFQNKDFRIGLSHAIDRQEIIDVVFIGQGEPFQVAPRPESPFYDEKMAKQYTEFDPELAAKHLDAAGLTEKDGGGTRLMSDGRPVRITVDVIAALRPEWVDMLELMQLQLAGAGIDIEINNIDRALFYDKRPNNDYDAQVWAGDGGLDVMQEPRYYFPSSPESVWAYKWQAWYTGAEPSIAEEPADWAKKQMELYNELNAEGDAERRSELMREILAIARENFPVIGVSLMPDGYYIAKNNLRNVAPSMINAWLFPEPGGYDPVQWYFE</sequence>
<gene>
    <name evidence="6" type="ORF">NTH_01073</name>
</gene>
<organism evidence="6 7">
    <name type="scientific">Nitratireductor thuwali</name>
    <dbReference type="NCBI Taxonomy" id="2267699"/>
    <lineage>
        <taxon>Bacteria</taxon>
        <taxon>Pseudomonadati</taxon>
        <taxon>Pseudomonadota</taxon>
        <taxon>Alphaproteobacteria</taxon>
        <taxon>Hyphomicrobiales</taxon>
        <taxon>Phyllobacteriaceae</taxon>
        <taxon>Nitratireductor</taxon>
    </lineage>
</organism>
<dbReference type="PIRSF" id="PIRSF002741">
    <property type="entry name" value="MppA"/>
    <property type="match status" value="1"/>
</dbReference>
<comment type="similarity">
    <text evidence="2">Belongs to the bacterial solute-binding protein 5 family.</text>
</comment>
<evidence type="ECO:0000259" key="5">
    <source>
        <dbReference type="Pfam" id="PF00496"/>
    </source>
</evidence>
<dbReference type="Proteomes" id="UP001342418">
    <property type="component" value="Chromosome"/>
</dbReference>
<dbReference type="Pfam" id="PF00496">
    <property type="entry name" value="SBP_bac_5"/>
    <property type="match status" value="1"/>
</dbReference>
<evidence type="ECO:0000256" key="4">
    <source>
        <dbReference type="SAM" id="SignalP"/>
    </source>
</evidence>
<protein>
    <submittedName>
        <fullName evidence="6">ABC transporter-binding protein</fullName>
    </submittedName>
</protein>
<accession>A0ABY5MHI0</accession>
<feature type="domain" description="Solute-binding protein family 5" evidence="5">
    <location>
        <begin position="111"/>
        <end position="535"/>
    </location>
</feature>
<dbReference type="InterPro" id="IPR039424">
    <property type="entry name" value="SBP_5"/>
</dbReference>
<evidence type="ECO:0000256" key="1">
    <source>
        <dbReference type="ARBA" id="ARBA00004418"/>
    </source>
</evidence>
<dbReference type="SUPFAM" id="SSF53850">
    <property type="entry name" value="Periplasmic binding protein-like II"/>
    <property type="match status" value="1"/>
</dbReference>
<evidence type="ECO:0000256" key="3">
    <source>
        <dbReference type="ARBA" id="ARBA00022729"/>
    </source>
</evidence>
<dbReference type="EMBL" id="CP030941">
    <property type="protein sequence ID" value="UUP16626.1"/>
    <property type="molecule type" value="Genomic_DNA"/>
</dbReference>
<keyword evidence="3 4" id="KW-0732">Signal</keyword>
<dbReference type="Gene3D" id="3.40.190.10">
    <property type="entry name" value="Periplasmic binding protein-like II"/>
    <property type="match status" value="1"/>
</dbReference>
<dbReference type="PROSITE" id="PS01040">
    <property type="entry name" value="SBP_BACTERIAL_5"/>
    <property type="match status" value="1"/>
</dbReference>
<feature type="chain" id="PRO_5046643493" evidence="4">
    <location>
        <begin position="38"/>
        <end position="646"/>
    </location>
</feature>
<keyword evidence="7" id="KW-1185">Reference proteome</keyword>
<feature type="signal peptide" evidence="4">
    <location>
        <begin position="1"/>
        <end position="37"/>
    </location>
</feature>
<dbReference type="InterPro" id="IPR000914">
    <property type="entry name" value="SBP_5_dom"/>
</dbReference>
<reference evidence="6 7" key="1">
    <citation type="submission" date="2018-07" db="EMBL/GenBank/DDBJ databases">
        <title>Genome sequence of Nitratireductor thuwali#1536.</title>
        <authorList>
            <person name="Michoud G."/>
            <person name="Merlino G."/>
            <person name="Sefrji F.O."/>
            <person name="Daffonchio D."/>
        </authorList>
    </citation>
    <scope>NUCLEOTIDE SEQUENCE [LARGE SCALE GENOMIC DNA]</scope>
    <source>
        <strain evidence="7">Nit1536</strain>
    </source>
</reference>
<name>A0ABY5MHI0_9HYPH</name>
<evidence type="ECO:0000313" key="7">
    <source>
        <dbReference type="Proteomes" id="UP001342418"/>
    </source>
</evidence>
<dbReference type="RefSeq" id="WP_338529038.1">
    <property type="nucleotide sequence ID" value="NZ_CP030941.1"/>
</dbReference>
<dbReference type="PANTHER" id="PTHR30290">
    <property type="entry name" value="PERIPLASMIC BINDING COMPONENT OF ABC TRANSPORTER"/>
    <property type="match status" value="1"/>
</dbReference>
<evidence type="ECO:0000313" key="6">
    <source>
        <dbReference type="EMBL" id="UUP16626.1"/>
    </source>
</evidence>
<dbReference type="PANTHER" id="PTHR30290:SF62">
    <property type="entry name" value="OLIGOPEPTIDE ABC TRANSPORTER, PERIPLASMIC OLIGOPEPTIDE-BINDING PROTEIN"/>
    <property type="match status" value="1"/>
</dbReference>
<proteinExistence type="inferred from homology"/>
<evidence type="ECO:0000256" key="2">
    <source>
        <dbReference type="ARBA" id="ARBA00005695"/>
    </source>
</evidence>
<dbReference type="CDD" id="cd08500">
    <property type="entry name" value="PBP2_NikA_DppA_OppA_like_4"/>
    <property type="match status" value="1"/>
</dbReference>
<dbReference type="InterPro" id="IPR023765">
    <property type="entry name" value="SBP_5_CS"/>
</dbReference>
<dbReference type="InterPro" id="IPR030678">
    <property type="entry name" value="Peptide/Ni-bd"/>
</dbReference>